<gene>
    <name evidence="2" type="ORF">FB45DRAFT_1054950</name>
</gene>
<comment type="caution">
    <text evidence="2">The sequence shown here is derived from an EMBL/GenBank/DDBJ whole genome shotgun (WGS) entry which is preliminary data.</text>
</comment>
<organism evidence="2 3">
    <name type="scientific">Roridomyces roridus</name>
    <dbReference type="NCBI Taxonomy" id="1738132"/>
    <lineage>
        <taxon>Eukaryota</taxon>
        <taxon>Fungi</taxon>
        <taxon>Dikarya</taxon>
        <taxon>Basidiomycota</taxon>
        <taxon>Agaricomycotina</taxon>
        <taxon>Agaricomycetes</taxon>
        <taxon>Agaricomycetidae</taxon>
        <taxon>Agaricales</taxon>
        <taxon>Marasmiineae</taxon>
        <taxon>Mycenaceae</taxon>
        <taxon>Roridomyces</taxon>
    </lineage>
</organism>
<protein>
    <submittedName>
        <fullName evidence="2">Uncharacterized protein</fullName>
    </submittedName>
</protein>
<feature type="compositionally biased region" description="Low complexity" evidence="1">
    <location>
        <begin position="241"/>
        <end position="257"/>
    </location>
</feature>
<dbReference type="Proteomes" id="UP001221142">
    <property type="component" value="Unassembled WGS sequence"/>
</dbReference>
<accession>A0AAD7FTR3</accession>
<reference evidence="2" key="1">
    <citation type="submission" date="2023-03" db="EMBL/GenBank/DDBJ databases">
        <title>Massive genome expansion in bonnet fungi (Mycena s.s.) driven by repeated elements and novel gene families across ecological guilds.</title>
        <authorList>
            <consortium name="Lawrence Berkeley National Laboratory"/>
            <person name="Harder C.B."/>
            <person name="Miyauchi S."/>
            <person name="Viragh M."/>
            <person name="Kuo A."/>
            <person name="Thoen E."/>
            <person name="Andreopoulos B."/>
            <person name="Lu D."/>
            <person name="Skrede I."/>
            <person name="Drula E."/>
            <person name="Henrissat B."/>
            <person name="Morin E."/>
            <person name="Kohler A."/>
            <person name="Barry K."/>
            <person name="LaButti K."/>
            <person name="Morin E."/>
            <person name="Salamov A."/>
            <person name="Lipzen A."/>
            <person name="Mereny Z."/>
            <person name="Hegedus B."/>
            <person name="Baldrian P."/>
            <person name="Stursova M."/>
            <person name="Weitz H."/>
            <person name="Taylor A."/>
            <person name="Grigoriev I.V."/>
            <person name="Nagy L.G."/>
            <person name="Martin F."/>
            <person name="Kauserud H."/>
        </authorList>
    </citation>
    <scope>NUCLEOTIDE SEQUENCE</scope>
    <source>
        <strain evidence="2">9284</strain>
    </source>
</reference>
<dbReference type="EMBL" id="JARKIF010000005">
    <property type="protein sequence ID" value="KAJ7638703.1"/>
    <property type="molecule type" value="Genomic_DNA"/>
</dbReference>
<sequence length="355" mass="37727">MCYAAGSVDQAVNVCPMCRVFPHSRCPHQRGLCTNRTAHPRFDVLFLKNAEVDCFRGCGFCKWASASPKAAGWNNTGWPGCCRAPTSGEHRLIQPAEWRSVSVVHHVPIPSEVKVALDNIPSRGSSVPSTSPVRSSKPPVDRRNSSASAKSPAMPIPSKSRANGSPQMTASSVTSTSSRGSGGSGGSGGGEESHKRRETVGENSSPGRKQLDLADPLTPPRRNSGPRPPAKVVPDERRRSPPSAQSPKVSSKSSPPVRAVDPPKPQKKAEPPLSSASSSSGSDSLRTESTITSDGGFTDYLSDESEAELQRQAEAKAALVAQNEAEEFEFRQARQALANVGLKPPNVVRPPKVRT</sequence>
<feature type="compositionally biased region" description="Gly residues" evidence="1">
    <location>
        <begin position="180"/>
        <end position="190"/>
    </location>
</feature>
<dbReference type="AlphaFoldDB" id="A0AAD7FTR3"/>
<feature type="compositionally biased region" description="Low complexity" evidence="1">
    <location>
        <begin position="121"/>
        <end position="138"/>
    </location>
</feature>
<feature type="compositionally biased region" description="Low complexity" evidence="1">
    <location>
        <begin position="274"/>
        <end position="289"/>
    </location>
</feature>
<name>A0AAD7FTR3_9AGAR</name>
<feature type="compositionally biased region" description="Polar residues" evidence="1">
    <location>
        <begin position="160"/>
        <end position="170"/>
    </location>
</feature>
<feature type="region of interest" description="Disordered" evidence="1">
    <location>
        <begin position="120"/>
        <end position="311"/>
    </location>
</feature>
<keyword evidence="3" id="KW-1185">Reference proteome</keyword>
<proteinExistence type="predicted"/>
<evidence type="ECO:0000313" key="3">
    <source>
        <dbReference type="Proteomes" id="UP001221142"/>
    </source>
</evidence>
<evidence type="ECO:0000313" key="2">
    <source>
        <dbReference type="EMBL" id="KAJ7638703.1"/>
    </source>
</evidence>
<feature type="compositionally biased region" description="Basic and acidic residues" evidence="1">
    <location>
        <begin position="191"/>
        <end position="200"/>
    </location>
</feature>
<evidence type="ECO:0000256" key="1">
    <source>
        <dbReference type="SAM" id="MobiDB-lite"/>
    </source>
</evidence>